<proteinExistence type="predicted"/>
<reference evidence="5 6" key="1">
    <citation type="journal article" date="2018" name="Nat. Biotechnol.">
        <title>A standardized bacterial taxonomy based on genome phylogeny substantially revises the tree of life.</title>
        <authorList>
            <person name="Parks D.H."/>
            <person name="Chuvochina M."/>
            <person name="Waite D.W."/>
            <person name="Rinke C."/>
            <person name="Skarshewski A."/>
            <person name="Chaumeil P.A."/>
            <person name="Hugenholtz P."/>
        </authorList>
    </citation>
    <scope>NUCLEOTIDE SEQUENCE [LARGE SCALE GENOMIC DNA]</scope>
    <source>
        <strain evidence="5">UBA8672</strain>
    </source>
</reference>
<evidence type="ECO:0000256" key="1">
    <source>
        <dbReference type="ARBA" id="ARBA00022723"/>
    </source>
</evidence>
<dbReference type="GO" id="GO:0046872">
    <property type="term" value="F:metal ion binding"/>
    <property type="evidence" value="ECO:0007669"/>
    <property type="project" value="UniProtKB-KW"/>
</dbReference>
<sequence length="76" mass="8283">MKKVNINTEKCKGCGLCIDVCPKNILQFSNRFNESGYNYVECIDDESCIVCKSCAVVCPDLVFTLNKPAKQGAGNG</sequence>
<dbReference type="Pfam" id="PF12838">
    <property type="entry name" value="Fer4_7"/>
    <property type="match status" value="1"/>
</dbReference>
<evidence type="ECO:0000313" key="6">
    <source>
        <dbReference type="Proteomes" id="UP000262325"/>
    </source>
</evidence>
<dbReference type="PROSITE" id="PS00198">
    <property type="entry name" value="4FE4S_FER_1"/>
    <property type="match status" value="2"/>
</dbReference>
<keyword evidence="3" id="KW-0411">Iron-sulfur</keyword>
<dbReference type="PANTHER" id="PTHR43193:SF2">
    <property type="entry name" value="POLYFERREDOXIN PROTEIN FWDF"/>
    <property type="match status" value="1"/>
</dbReference>
<evidence type="ECO:0000256" key="3">
    <source>
        <dbReference type="ARBA" id="ARBA00023014"/>
    </source>
</evidence>
<dbReference type="PANTHER" id="PTHR43193">
    <property type="match status" value="1"/>
</dbReference>
<dbReference type="AlphaFoldDB" id="A0A3D5QBM5"/>
<dbReference type="SUPFAM" id="SSF54862">
    <property type="entry name" value="4Fe-4S ferredoxins"/>
    <property type="match status" value="1"/>
</dbReference>
<feature type="domain" description="4Fe-4S ferredoxin-type" evidence="4">
    <location>
        <begin position="2"/>
        <end position="31"/>
    </location>
</feature>
<feature type="domain" description="4Fe-4S ferredoxin-type" evidence="4">
    <location>
        <begin position="38"/>
        <end position="68"/>
    </location>
</feature>
<dbReference type="Proteomes" id="UP000262325">
    <property type="component" value="Unassembled WGS sequence"/>
</dbReference>
<dbReference type="RefSeq" id="WP_013885241.1">
    <property type="nucleotide sequence ID" value="NZ_JAAZVV010000008.1"/>
</dbReference>
<evidence type="ECO:0000256" key="2">
    <source>
        <dbReference type="ARBA" id="ARBA00023004"/>
    </source>
</evidence>
<comment type="caution">
    <text evidence="5">The sequence shown here is derived from an EMBL/GenBank/DDBJ whole genome shotgun (WGS) entry which is preliminary data.</text>
</comment>
<evidence type="ECO:0000259" key="4">
    <source>
        <dbReference type="PROSITE" id="PS51379"/>
    </source>
</evidence>
<dbReference type="GO" id="GO:0051536">
    <property type="term" value="F:iron-sulfur cluster binding"/>
    <property type="evidence" value="ECO:0007669"/>
    <property type="project" value="UniProtKB-KW"/>
</dbReference>
<dbReference type="InterPro" id="IPR052977">
    <property type="entry name" value="Polyferredoxin-like_ET"/>
</dbReference>
<dbReference type="InterPro" id="IPR017900">
    <property type="entry name" value="4Fe4S_Fe_S_CS"/>
</dbReference>
<accession>A0A3D5QBM5</accession>
<dbReference type="EMBL" id="DPPF01000066">
    <property type="protein sequence ID" value="HCW92689.1"/>
    <property type="molecule type" value="Genomic_DNA"/>
</dbReference>
<name>A0A3D5QBM5_FLESI</name>
<dbReference type="InterPro" id="IPR017896">
    <property type="entry name" value="4Fe4S_Fe-S-bd"/>
</dbReference>
<organism evidence="5 6">
    <name type="scientific">Flexistipes sinusarabici</name>
    <dbReference type="NCBI Taxonomy" id="2352"/>
    <lineage>
        <taxon>Bacteria</taxon>
        <taxon>Pseudomonadati</taxon>
        <taxon>Deferribacterota</taxon>
        <taxon>Deferribacteres</taxon>
        <taxon>Deferribacterales</taxon>
        <taxon>Flexistipitaceae</taxon>
        <taxon>Flexistipes</taxon>
    </lineage>
</organism>
<dbReference type="PROSITE" id="PS51379">
    <property type="entry name" value="4FE4S_FER_2"/>
    <property type="match status" value="2"/>
</dbReference>
<keyword evidence="2" id="KW-0408">Iron</keyword>
<keyword evidence="1" id="KW-0479">Metal-binding</keyword>
<dbReference type="OMA" id="CGICTIA"/>
<gene>
    <name evidence="5" type="ORF">DHM44_03300</name>
</gene>
<protein>
    <submittedName>
        <fullName evidence="5">Ferredoxin family protein</fullName>
    </submittedName>
</protein>
<evidence type="ECO:0000313" key="5">
    <source>
        <dbReference type="EMBL" id="HCW92689.1"/>
    </source>
</evidence>
<dbReference type="Gene3D" id="3.30.70.20">
    <property type="match status" value="1"/>
</dbReference>